<keyword evidence="10" id="KW-1185">Reference proteome</keyword>
<feature type="domain" description="Mannitol dehydrogenase C-terminal" evidence="8">
    <location>
        <begin position="229"/>
        <end position="356"/>
    </location>
</feature>
<dbReference type="PRINTS" id="PR00084">
    <property type="entry name" value="MTLDHDRGNASE"/>
</dbReference>
<comment type="caution">
    <text evidence="9">The sequence shown here is derived from an EMBL/GenBank/DDBJ whole genome shotgun (WGS) entry which is preliminary data.</text>
</comment>
<proteinExistence type="inferred from homology"/>
<dbReference type="Proteomes" id="UP001519654">
    <property type="component" value="Unassembled WGS sequence"/>
</dbReference>
<evidence type="ECO:0000313" key="9">
    <source>
        <dbReference type="EMBL" id="MBU2664703.1"/>
    </source>
</evidence>
<dbReference type="SUPFAM" id="SSF51735">
    <property type="entry name" value="NAD(P)-binding Rossmann-fold domains"/>
    <property type="match status" value="1"/>
</dbReference>
<dbReference type="EC" id="1.1.1.17" evidence="2"/>
<dbReference type="InterPro" id="IPR013328">
    <property type="entry name" value="6PGD_dom2"/>
</dbReference>
<evidence type="ECO:0000256" key="2">
    <source>
        <dbReference type="ARBA" id="ARBA00012939"/>
    </source>
</evidence>
<evidence type="ECO:0000259" key="7">
    <source>
        <dbReference type="Pfam" id="PF01232"/>
    </source>
</evidence>
<organism evidence="9 10">
    <name type="scientific">Paractinoplanes bogorensis</name>
    <dbReference type="NCBI Taxonomy" id="1610840"/>
    <lineage>
        <taxon>Bacteria</taxon>
        <taxon>Bacillati</taxon>
        <taxon>Actinomycetota</taxon>
        <taxon>Actinomycetes</taxon>
        <taxon>Micromonosporales</taxon>
        <taxon>Micromonosporaceae</taxon>
        <taxon>Paractinoplanes</taxon>
    </lineage>
</organism>
<accession>A0ABS5YMV0</accession>
<evidence type="ECO:0000256" key="6">
    <source>
        <dbReference type="ARBA" id="ARBA00048615"/>
    </source>
</evidence>
<dbReference type="InterPro" id="IPR023027">
    <property type="entry name" value="Mannitol_DH_CS"/>
</dbReference>
<dbReference type="InterPro" id="IPR008927">
    <property type="entry name" value="6-PGluconate_DH-like_C_sf"/>
</dbReference>
<gene>
    <name evidence="9" type="ORF">KOI35_14465</name>
</gene>
<evidence type="ECO:0000256" key="5">
    <source>
        <dbReference type="ARBA" id="ARBA00023027"/>
    </source>
</evidence>
<dbReference type="Gene3D" id="1.10.1040.10">
    <property type="entry name" value="N-(1-d-carboxylethyl)-l-norvaline Dehydrogenase, domain 2"/>
    <property type="match status" value="1"/>
</dbReference>
<name>A0ABS5YMV0_9ACTN</name>
<evidence type="ECO:0000256" key="4">
    <source>
        <dbReference type="ARBA" id="ARBA00023002"/>
    </source>
</evidence>
<protein>
    <recommendedName>
        <fullName evidence="3">Mannitol-1-phosphate 5-dehydrogenase</fullName>
        <ecNumber evidence="2">1.1.1.17</ecNumber>
    </recommendedName>
</protein>
<sequence length="403" mass="42619">MRIVHLGLGGFFRAHQAWYTGAASDDWGIAAFTGRSAGLAEALTAQDGRYTLVVRGPSADELQVQEALVAAHPGSDASTWRDLVAAPGTAIVTLTMTEAAYAPSGVVADRLVNGLAARRLAGSGPLAVVSCDNLPGNGEVTARVVRDLASRLDPALDDWIAGHVSFVTTMVDRITPRTTGDDIRQVESAGGWADAAPVVTEPFTEWVLSGEFPVGRPAWENAGARFVDDVVPHETRKLLLLNGGHSLLAYAGSALGHESVADAVADTRCRTWLDEWWDEACRHVPLPAGELTAYRAALLDRFANPRIRHTLAQIAADGSQKIPIRVLPVLRGERAAGRMPVGAARILAAWIDHLRGIGAPVADAGAQPFADRAGSARDVLTLLAPDLAGDDDLVKTVESLLRA</sequence>
<keyword evidence="4" id="KW-0560">Oxidoreductase</keyword>
<dbReference type="InterPro" id="IPR050988">
    <property type="entry name" value="Mannitol_DH/Oxidoreductase"/>
</dbReference>
<dbReference type="PROSITE" id="PS00974">
    <property type="entry name" value="MANNITOL_DHGENASE"/>
    <property type="match status" value="1"/>
</dbReference>
<dbReference type="EMBL" id="JAHKKG010000004">
    <property type="protein sequence ID" value="MBU2664703.1"/>
    <property type="molecule type" value="Genomic_DNA"/>
</dbReference>
<evidence type="ECO:0000256" key="1">
    <source>
        <dbReference type="ARBA" id="ARBA00006541"/>
    </source>
</evidence>
<dbReference type="InterPro" id="IPR000669">
    <property type="entry name" value="Mannitol_DH"/>
</dbReference>
<evidence type="ECO:0000256" key="3">
    <source>
        <dbReference type="ARBA" id="ARBA00016219"/>
    </source>
</evidence>
<comment type="catalytic activity">
    <reaction evidence="6">
        <text>D-mannitol 1-phosphate + NAD(+) = beta-D-fructose 6-phosphate + NADH + H(+)</text>
        <dbReference type="Rhea" id="RHEA:19661"/>
        <dbReference type="ChEBI" id="CHEBI:15378"/>
        <dbReference type="ChEBI" id="CHEBI:57540"/>
        <dbReference type="ChEBI" id="CHEBI:57634"/>
        <dbReference type="ChEBI" id="CHEBI:57945"/>
        <dbReference type="ChEBI" id="CHEBI:61381"/>
        <dbReference type="EC" id="1.1.1.17"/>
    </reaction>
</comment>
<dbReference type="Pfam" id="PF01232">
    <property type="entry name" value="Mannitol_dh"/>
    <property type="match status" value="1"/>
</dbReference>
<dbReference type="PANTHER" id="PTHR43362">
    <property type="entry name" value="MANNITOL DEHYDROGENASE DSF1-RELATED"/>
    <property type="match status" value="1"/>
</dbReference>
<evidence type="ECO:0000259" key="8">
    <source>
        <dbReference type="Pfam" id="PF08125"/>
    </source>
</evidence>
<comment type="similarity">
    <text evidence="1">Belongs to the mannitol dehydrogenase family.</text>
</comment>
<dbReference type="InterPro" id="IPR036291">
    <property type="entry name" value="NAD(P)-bd_dom_sf"/>
</dbReference>
<dbReference type="Gene3D" id="3.40.50.720">
    <property type="entry name" value="NAD(P)-binding Rossmann-like Domain"/>
    <property type="match status" value="1"/>
</dbReference>
<feature type="domain" description="Mannitol dehydrogenase N-terminal" evidence="7">
    <location>
        <begin position="1"/>
        <end position="220"/>
    </location>
</feature>
<dbReference type="InterPro" id="IPR013131">
    <property type="entry name" value="Mannitol_DH_N"/>
</dbReference>
<dbReference type="Pfam" id="PF08125">
    <property type="entry name" value="Mannitol_dh_C"/>
    <property type="match status" value="1"/>
</dbReference>
<dbReference type="InterPro" id="IPR013118">
    <property type="entry name" value="Mannitol_DH_C"/>
</dbReference>
<dbReference type="PANTHER" id="PTHR43362:SF1">
    <property type="entry name" value="MANNITOL DEHYDROGENASE 2-RELATED"/>
    <property type="match status" value="1"/>
</dbReference>
<reference evidence="9 10" key="1">
    <citation type="submission" date="2021-06" db="EMBL/GenBank/DDBJ databases">
        <title>Actinoplanes lichenicola sp. nov., and Actinoplanes ovalisporus sp. nov., isolated from lichen in Thailand.</title>
        <authorList>
            <person name="Saeng-In P."/>
            <person name="Kanchanasin P."/>
            <person name="Yuki M."/>
            <person name="Kudo T."/>
            <person name="Ohkuma M."/>
            <person name="Phongsopitanun W."/>
            <person name="Tanasupawat S."/>
        </authorList>
    </citation>
    <scope>NUCLEOTIDE SEQUENCE [LARGE SCALE GENOMIC DNA]</scope>
    <source>
        <strain evidence="9 10">NBRC 110975</strain>
    </source>
</reference>
<dbReference type="SUPFAM" id="SSF48179">
    <property type="entry name" value="6-phosphogluconate dehydrogenase C-terminal domain-like"/>
    <property type="match status" value="1"/>
</dbReference>
<evidence type="ECO:0000313" key="10">
    <source>
        <dbReference type="Proteomes" id="UP001519654"/>
    </source>
</evidence>
<keyword evidence="5" id="KW-0520">NAD</keyword>